<sequence length="375" mass="42496">MDQRHYLSALSGQANCPRVSLISIYATLTVIDSIIVAITLFQLLRLFIRSRSWVCNRQKVFLCLMGASNLGYALYFILTPVAKCGGWQCWSHACGFLVMAIPQILFLATFLLLLSFWLDLCHQATDREDEEEEENDYVVLPALTSRDLSKRRTDSSWRWCPHWRFPRIRSRQKFVIGVVLLIFLLTAAFAILIWIGMGDDNSINSATLSQIYSDIFAVVLLISGGGLAGYGLVLYQKIKRVRSESASQDLRKVAGLAVVSVVCFSLQSFLVLFTDIPAWRFRRDGSPVLLFLYYFIGESIPSVFVLWVMRDLHSRSSPAEYPRLTVTDIGIVPDETLIQQWMDAHQETSAGIITSKRFSTPTAQVDSTNHRNLLF</sequence>
<feature type="domain" description="THH1/TOM1/TOM3" evidence="7">
    <location>
        <begin position="24"/>
        <end position="127"/>
    </location>
</feature>
<name>A0A9D4Z9B5_ADICA</name>
<dbReference type="Proteomes" id="UP000886520">
    <property type="component" value="Chromosome 20"/>
</dbReference>
<keyword evidence="9" id="KW-1185">Reference proteome</keyword>
<evidence type="ECO:0000256" key="4">
    <source>
        <dbReference type="ARBA" id="ARBA00022989"/>
    </source>
</evidence>
<feature type="domain" description="THH1/TOM1/TOM3" evidence="7">
    <location>
        <begin position="185"/>
        <end position="321"/>
    </location>
</feature>
<evidence type="ECO:0000256" key="6">
    <source>
        <dbReference type="SAM" id="Phobius"/>
    </source>
</evidence>
<feature type="transmembrane region" description="Helical" evidence="6">
    <location>
        <begin position="20"/>
        <end position="48"/>
    </location>
</feature>
<comment type="subcellular location">
    <subcellularLocation>
        <location evidence="1">Vacuole membrane</location>
        <topology evidence="1">Multi-pass membrane protein</topology>
    </subcellularLocation>
</comment>
<gene>
    <name evidence="8" type="ORF">GOP47_0021076</name>
</gene>
<keyword evidence="4 6" id="KW-1133">Transmembrane helix</keyword>
<evidence type="ECO:0000313" key="8">
    <source>
        <dbReference type="EMBL" id="KAI5064406.1"/>
    </source>
</evidence>
<evidence type="ECO:0000313" key="9">
    <source>
        <dbReference type="Proteomes" id="UP000886520"/>
    </source>
</evidence>
<evidence type="ECO:0000256" key="5">
    <source>
        <dbReference type="ARBA" id="ARBA00023136"/>
    </source>
</evidence>
<evidence type="ECO:0000259" key="7">
    <source>
        <dbReference type="Pfam" id="PF06454"/>
    </source>
</evidence>
<dbReference type="PANTHER" id="PTHR31142:SF4">
    <property type="entry name" value="OS01G0751300 PROTEIN"/>
    <property type="match status" value="1"/>
</dbReference>
<feature type="transmembrane region" description="Helical" evidence="6">
    <location>
        <begin position="215"/>
        <end position="235"/>
    </location>
</feature>
<dbReference type="InterPro" id="IPR040226">
    <property type="entry name" value="THH1/TOM1/TOM3"/>
</dbReference>
<feature type="transmembrane region" description="Helical" evidence="6">
    <location>
        <begin position="90"/>
        <end position="118"/>
    </location>
</feature>
<organism evidence="8 9">
    <name type="scientific">Adiantum capillus-veneris</name>
    <name type="common">Maidenhair fern</name>
    <dbReference type="NCBI Taxonomy" id="13818"/>
    <lineage>
        <taxon>Eukaryota</taxon>
        <taxon>Viridiplantae</taxon>
        <taxon>Streptophyta</taxon>
        <taxon>Embryophyta</taxon>
        <taxon>Tracheophyta</taxon>
        <taxon>Polypodiopsida</taxon>
        <taxon>Polypodiidae</taxon>
        <taxon>Polypodiales</taxon>
        <taxon>Pteridineae</taxon>
        <taxon>Pteridaceae</taxon>
        <taxon>Vittarioideae</taxon>
        <taxon>Adiantum</taxon>
    </lineage>
</organism>
<evidence type="ECO:0000256" key="2">
    <source>
        <dbReference type="ARBA" id="ARBA00006779"/>
    </source>
</evidence>
<dbReference type="EMBL" id="JABFUD020000020">
    <property type="protein sequence ID" value="KAI5064406.1"/>
    <property type="molecule type" value="Genomic_DNA"/>
</dbReference>
<keyword evidence="3 6" id="KW-0812">Transmembrane</keyword>
<dbReference type="GO" id="GO:0005774">
    <property type="term" value="C:vacuolar membrane"/>
    <property type="evidence" value="ECO:0007669"/>
    <property type="project" value="UniProtKB-SubCell"/>
</dbReference>
<feature type="transmembrane region" description="Helical" evidence="6">
    <location>
        <begin position="256"/>
        <end position="279"/>
    </location>
</feature>
<reference evidence="8" key="1">
    <citation type="submission" date="2021-01" db="EMBL/GenBank/DDBJ databases">
        <title>Adiantum capillus-veneris genome.</title>
        <authorList>
            <person name="Fang Y."/>
            <person name="Liao Q."/>
        </authorList>
    </citation>
    <scope>NUCLEOTIDE SEQUENCE</scope>
    <source>
        <strain evidence="8">H3</strain>
        <tissue evidence="8">Leaf</tissue>
    </source>
</reference>
<feature type="transmembrane region" description="Helical" evidence="6">
    <location>
        <begin position="60"/>
        <end position="78"/>
    </location>
</feature>
<dbReference type="InterPro" id="IPR009457">
    <property type="entry name" value="THH1/TOM1/TOM3_dom"/>
</dbReference>
<comment type="similarity">
    <text evidence="2">Belongs to the plant tobamovirus multiplication TOM1 protein family.</text>
</comment>
<feature type="transmembrane region" description="Helical" evidence="6">
    <location>
        <begin position="174"/>
        <end position="195"/>
    </location>
</feature>
<keyword evidence="5 6" id="KW-0472">Membrane</keyword>
<accession>A0A9D4Z9B5</accession>
<feature type="transmembrane region" description="Helical" evidence="6">
    <location>
        <begin position="291"/>
        <end position="309"/>
    </location>
</feature>
<evidence type="ECO:0000256" key="3">
    <source>
        <dbReference type="ARBA" id="ARBA00022692"/>
    </source>
</evidence>
<protein>
    <recommendedName>
        <fullName evidence="7">THH1/TOM1/TOM3 domain-containing protein</fullName>
    </recommendedName>
</protein>
<dbReference type="PANTHER" id="PTHR31142">
    <property type="entry name" value="TOBAMOVIRUS MULTIPLICATION PROTEIN 1-LIKE ISOFORM X1"/>
    <property type="match status" value="1"/>
</dbReference>
<proteinExistence type="inferred from homology"/>
<dbReference type="AlphaFoldDB" id="A0A9D4Z9B5"/>
<dbReference type="Pfam" id="PF06454">
    <property type="entry name" value="THH1_TOM1-3_dom"/>
    <property type="match status" value="2"/>
</dbReference>
<evidence type="ECO:0000256" key="1">
    <source>
        <dbReference type="ARBA" id="ARBA00004128"/>
    </source>
</evidence>
<comment type="caution">
    <text evidence="8">The sequence shown here is derived from an EMBL/GenBank/DDBJ whole genome shotgun (WGS) entry which is preliminary data.</text>
</comment>
<dbReference type="OrthoDB" id="747122at2759"/>